<dbReference type="PANTHER" id="PTHR47307">
    <property type="entry name" value="GLUTATHIONE-REGULATED POTASSIUM-EFFLUX SYSTEM ANCILLARY PROTEIN KEFG"/>
    <property type="match status" value="1"/>
</dbReference>
<dbReference type="KEGG" id="app:CAP2UW1_2082"/>
<reference evidence="3" key="1">
    <citation type="submission" date="2009-08" db="EMBL/GenBank/DDBJ databases">
        <authorList>
            <consortium name="US DOE Joint Genome Institute"/>
            <person name="Lucas S."/>
            <person name="Copeland A."/>
            <person name="Lapidus A."/>
            <person name="Glavina del Rio T."/>
            <person name="Dalin E."/>
            <person name="Tice H."/>
            <person name="Bruce D."/>
            <person name="Barry K."/>
            <person name="Pitluck S."/>
            <person name="Lowry S."/>
            <person name="Larimer F."/>
            <person name="Land M."/>
            <person name="Hauser L."/>
            <person name="Kyrpides N."/>
            <person name="Ivanova N."/>
            <person name="McMahon K.D."/>
            <person name="Hugenholtz P."/>
        </authorList>
    </citation>
    <scope>NUCLEOTIDE SEQUENCE</scope>
    <source>
        <strain evidence="3">UW-1</strain>
    </source>
</reference>
<evidence type="ECO:0000313" key="3">
    <source>
        <dbReference type="EMBL" id="ACV35378.1"/>
    </source>
</evidence>
<dbReference type="SUPFAM" id="SSF52218">
    <property type="entry name" value="Flavoproteins"/>
    <property type="match status" value="1"/>
</dbReference>
<reference evidence="3" key="2">
    <citation type="submission" date="2009-09" db="EMBL/GenBank/DDBJ databases">
        <title>Complete sequence of chromosome of Candidatus Accumulibacter phosphatis clade IIA str. UW-1.</title>
        <authorList>
            <consortium name="US DOE Joint Genome Institute"/>
            <person name="Martin H.G."/>
            <person name="Ivanova N."/>
            <person name="Kunin V."/>
            <person name="Warnecke F."/>
            <person name="Barry K."/>
            <person name="He S."/>
            <person name="Salamov A."/>
            <person name="Szeto E."/>
            <person name="Dalin E."/>
            <person name="Pangilinan J.L."/>
            <person name="Lapidus A."/>
            <person name="Lowry S."/>
            <person name="Kyrpides N.C."/>
            <person name="McMahon K.D."/>
            <person name="Hugenholtz P."/>
        </authorList>
    </citation>
    <scope>NUCLEOTIDE SEQUENCE [LARGE SCALE GENOMIC DNA]</scope>
    <source>
        <strain evidence="3">UW-1</strain>
    </source>
</reference>
<keyword evidence="1" id="KW-0560">Oxidoreductase</keyword>
<dbReference type="GO" id="GO:0010181">
    <property type="term" value="F:FMN binding"/>
    <property type="evidence" value="ECO:0007669"/>
    <property type="project" value="TreeGrafter"/>
</dbReference>
<feature type="domain" description="Flavodoxin-like fold" evidence="2">
    <location>
        <begin position="2"/>
        <end position="169"/>
    </location>
</feature>
<dbReference type="STRING" id="522306.CAP2UW1_2082"/>
<name>C7RN11_ACCRE</name>
<dbReference type="GO" id="GO:0003955">
    <property type="term" value="F:NAD(P)H dehydrogenase (quinone) activity"/>
    <property type="evidence" value="ECO:0007669"/>
    <property type="project" value="TreeGrafter"/>
</dbReference>
<dbReference type="InterPro" id="IPR029039">
    <property type="entry name" value="Flavoprotein-like_sf"/>
</dbReference>
<dbReference type="eggNOG" id="COG2249">
    <property type="taxonomic scope" value="Bacteria"/>
</dbReference>
<dbReference type="AlphaFoldDB" id="C7RN11"/>
<dbReference type="HOGENOM" id="CLU_058643_0_1_4"/>
<dbReference type="Pfam" id="PF02525">
    <property type="entry name" value="Flavodoxin_2"/>
    <property type="match status" value="1"/>
</dbReference>
<evidence type="ECO:0000259" key="2">
    <source>
        <dbReference type="Pfam" id="PF02525"/>
    </source>
</evidence>
<dbReference type="InterPro" id="IPR046980">
    <property type="entry name" value="KefG/KefF"/>
</dbReference>
<dbReference type="GO" id="GO:0009055">
    <property type="term" value="F:electron transfer activity"/>
    <property type="evidence" value="ECO:0007669"/>
    <property type="project" value="TreeGrafter"/>
</dbReference>
<proteinExistence type="predicted"/>
<evidence type="ECO:0000256" key="1">
    <source>
        <dbReference type="ARBA" id="ARBA00023002"/>
    </source>
</evidence>
<dbReference type="EMBL" id="CP001715">
    <property type="protein sequence ID" value="ACV35378.1"/>
    <property type="molecule type" value="Genomic_DNA"/>
</dbReference>
<dbReference type="Gene3D" id="3.40.50.360">
    <property type="match status" value="1"/>
</dbReference>
<protein>
    <submittedName>
        <fullName evidence="3">NAD(P)H dehydrogenase (Quinone)</fullName>
    </submittedName>
</protein>
<gene>
    <name evidence="3" type="ordered locus">CAP2UW1_2082</name>
</gene>
<sequence>MIALIYAHPHPARSRANRVLLEAARRVPSVTVRSLYDSYPDFEIDVAAERKLLLESRLIIWQHPLMWYSAPALQKLWFDTVLTDGWATGEGGTALVGKSCLWVTTTGAPSAGYTPEGVHKFPFAAFMPVMEMTARYCGMHWLPPLVLHDARRIDDHALHHHAAQYRRRLQAFVADAEVARG</sequence>
<organism evidence="3">
    <name type="scientific">Accumulibacter regalis</name>
    <dbReference type="NCBI Taxonomy" id="522306"/>
    <lineage>
        <taxon>Bacteria</taxon>
        <taxon>Pseudomonadati</taxon>
        <taxon>Pseudomonadota</taxon>
        <taxon>Betaproteobacteria</taxon>
        <taxon>Candidatus Accumulibacter</taxon>
    </lineage>
</organism>
<accession>C7RN11</accession>
<dbReference type="PANTHER" id="PTHR47307:SF2">
    <property type="entry name" value="GLUTATHIONE-REGULATED POTASSIUM-EFFLUX SYSTEM ANCILLARY PROTEIN KEFF"/>
    <property type="match status" value="1"/>
</dbReference>
<dbReference type="InterPro" id="IPR003680">
    <property type="entry name" value="Flavodoxin_fold"/>
</dbReference>